<feature type="transmembrane region" description="Helical" evidence="8">
    <location>
        <begin position="132"/>
        <end position="155"/>
    </location>
</feature>
<feature type="transmembrane region" description="Helical" evidence="8">
    <location>
        <begin position="201"/>
        <end position="225"/>
    </location>
</feature>
<feature type="transmembrane region" description="Helical" evidence="8">
    <location>
        <begin position="42"/>
        <end position="64"/>
    </location>
</feature>
<evidence type="ECO:0000256" key="1">
    <source>
        <dbReference type="ARBA" id="ARBA00004477"/>
    </source>
</evidence>
<evidence type="ECO:0000256" key="8">
    <source>
        <dbReference type="SAM" id="Phobius"/>
    </source>
</evidence>
<dbReference type="GO" id="GO:0005789">
    <property type="term" value="C:endoplasmic reticulum membrane"/>
    <property type="evidence" value="ECO:0007669"/>
    <property type="project" value="UniProtKB-SubCell"/>
</dbReference>
<evidence type="ECO:0000256" key="2">
    <source>
        <dbReference type="ARBA" id="ARBA00004687"/>
    </source>
</evidence>
<dbReference type="AlphaFoldDB" id="A0A482X6T5"/>
<comment type="subcellular location">
    <subcellularLocation>
        <location evidence="1">Endoplasmic reticulum membrane</location>
        <topology evidence="1">Multi-pass membrane protein</topology>
    </subcellularLocation>
</comment>
<evidence type="ECO:0000256" key="3">
    <source>
        <dbReference type="ARBA" id="ARBA00022502"/>
    </source>
</evidence>
<protein>
    <recommendedName>
        <fullName evidence="11">Phosphatidylinositol-glycan biosynthesis class F protein</fullName>
    </recommendedName>
</protein>
<gene>
    <name evidence="9" type="ORF">LSTR_LSTR000339</name>
</gene>
<evidence type="ECO:0000313" key="9">
    <source>
        <dbReference type="EMBL" id="RZF41625.1"/>
    </source>
</evidence>
<dbReference type="InterPro" id="IPR009580">
    <property type="entry name" value="GPI_biosynthesis_protein_Pig-F"/>
</dbReference>
<evidence type="ECO:0000256" key="6">
    <source>
        <dbReference type="ARBA" id="ARBA00022989"/>
    </source>
</evidence>
<evidence type="ECO:0000256" key="4">
    <source>
        <dbReference type="ARBA" id="ARBA00022692"/>
    </source>
</evidence>
<evidence type="ECO:0000256" key="5">
    <source>
        <dbReference type="ARBA" id="ARBA00022824"/>
    </source>
</evidence>
<dbReference type="InParanoid" id="A0A482X6T5"/>
<keyword evidence="6 8" id="KW-1133">Transmembrane helix</keyword>
<keyword evidence="3" id="KW-0337">GPI-anchor biosynthesis</keyword>
<feature type="transmembrane region" description="Helical" evidence="8">
    <location>
        <begin position="17"/>
        <end position="36"/>
    </location>
</feature>
<dbReference type="Pfam" id="PF06699">
    <property type="entry name" value="PIG-F"/>
    <property type="match status" value="1"/>
</dbReference>
<evidence type="ECO:0000256" key="7">
    <source>
        <dbReference type="ARBA" id="ARBA00023136"/>
    </source>
</evidence>
<dbReference type="Proteomes" id="UP000291343">
    <property type="component" value="Unassembled WGS sequence"/>
</dbReference>
<dbReference type="UniPathway" id="UPA00196"/>
<accession>A0A482X6T5</accession>
<reference evidence="9 10" key="1">
    <citation type="journal article" date="2017" name="Gigascience">
        <title>Genome sequence of the small brown planthopper, Laodelphax striatellus.</title>
        <authorList>
            <person name="Zhu J."/>
            <person name="Jiang F."/>
            <person name="Wang X."/>
            <person name="Yang P."/>
            <person name="Bao Y."/>
            <person name="Zhao W."/>
            <person name="Wang W."/>
            <person name="Lu H."/>
            <person name="Wang Q."/>
            <person name="Cui N."/>
            <person name="Li J."/>
            <person name="Chen X."/>
            <person name="Luo L."/>
            <person name="Yu J."/>
            <person name="Kang L."/>
            <person name="Cui F."/>
        </authorList>
    </citation>
    <scope>NUCLEOTIDE SEQUENCE [LARGE SCALE GENOMIC DNA]</scope>
    <source>
        <strain evidence="9">Lst14</strain>
    </source>
</reference>
<feature type="transmembrane region" description="Helical" evidence="8">
    <location>
        <begin position="99"/>
        <end position="120"/>
    </location>
</feature>
<sequence length="241" mass="27311">MFPLSNDCYTINKITSFYCMSSCIYLSALIGGLLLTDAFNYAGSYSFLPVYFVIIIAELLKFVYIQSVNHKELSFNPKQGFKLLTTIFLLLKRTNIVEVIKCAVTIALIVVVYFLMTILFGAEAFGKYEETFMFSFLLTVLTVFPLCLHFGSYSVTHLLAGGKMNDIFFLALYRNIQMSLFGAWVGAFVIPLDWHRSWQVWPIPCSTGAIIGSLLSYFISLFQFFSDPGRKSISKLGRKSH</sequence>
<feature type="transmembrane region" description="Helical" evidence="8">
    <location>
        <begin position="167"/>
        <end position="189"/>
    </location>
</feature>
<dbReference type="GO" id="GO:0006506">
    <property type="term" value="P:GPI anchor biosynthetic process"/>
    <property type="evidence" value="ECO:0007669"/>
    <property type="project" value="UniProtKB-UniPathway"/>
</dbReference>
<dbReference type="STRING" id="195883.A0A482X6T5"/>
<evidence type="ECO:0008006" key="11">
    <source>
        <dbReference type="Google" id="ProtNLM"/>
    </source>
</evidence>
<dbReference type="EMBL" id="QKKF02016774">
    <property type="protein sequence ID" value="RZF41625.1"/>
    <property type="molecule type" value="Genomic_DNA"/>
</dbReference>
<comment type="caution">
    <text evidence="9">The sequence shown here is derived from an EMBL/GenBank/DDBJ whole genome shotgun (WGS) entry which is preliminary data.</text>
</comment>
<keyword evidence="7 8" id="KW-0472">Membrane</keyword>
<keyword evidence="5" id="KW-0256">Endoplasmic reticulum</keyword>
<name>A0A482X6T5_LAOST</name>
<comment type="pathway">
    <text evidence="2">Glycolipid biosynthesis; glycosylphosphatidylinositol-anchor biosynthesis.</text>
</comment>
<keyword evidence="10" id="KW-1185">Reference proteome</keyword>
<dbReference type="OrthoDB" id="17366at2759"/>
<keyword evidence="4 8" id="KW-0812">Transmembrane</keyword>
<evidence type="ECO:0000313" key="10">
    <source>
        <dbReference type="Proteomes" id="UP000291343"/>
    </source>
</evidence>
<organism evidence="9 10">
    <name type="scientific">Laodelphax striatellus</name>
    <name type="common">Small brown planthopper</name>
    <name type="synonym">Delphax striatella</name>
    <dbReference type="NCBI Taxonomy" id="195883"/>
    <lineage>
        <taxon>Eukaryota</taxon>
        <taxon>Metazoa</taxon>
        <taxon>Ecdysozoa</taxon>
        <taxon>Arthropoda</taxon>
        <taxon>Hexapoda</taxon>
        <taxon>Insecta</taxon>
        <taxon>Pterygota</taxon>
        <taxon>Neoptera</taxon>
        <taxon>Paraneoptera</taxon>
        <taxon>Hemiptera</taxon>
        <taxon>Auchenorrhyncha</taxon>
        <taxon>Fulgoroidea</taxon>
        <taxon>Delphacidae</taxon>
        <taxon>Criomorphinae</taxon>
        <taxon>Laodelphax</taxon>
    </lineage>
</organism>
<proteinExistence type="predicted"/>